<reference evidence="5" key="1">
    <citation type="journal article" date="2019" name="Int. J. Syst. Evol. Microbiol.">
        <title>The Global Catalogue of Microorganisms (GCM) 10K type strain sequencing project: providing services to taxonomists for standard genome sequencing and annotation.</title>
        <authorList>
            <consortium name="The Broad Institute Genomics Platform"/>
            <consortium name="The Broad Institute Genome Sequencing Center for Infectious Disease"/>
            <person name="Wu L."/>
            <person name="Ma J."/>
        </authorList>
    </citation>
    <scope>NUCLEOTIDE SEQUENCE [LARGE SCALE GENOMIC DNA]</scope>
    <source>
        <strain evidence="5">CCUG 57401</strain>
    </source>
</reference>
<sequence length="1830" mass="200868">MLEAAETVGGTPAAVDHITEHLCAKVRVFLNEVAEGVSNYRSMHNLTEQVEHQYHGRFLIELIQNAHDALGESASGGRIHIRFEKNDSEHGSLLVANDGEPFSRSNFERISALGQSDKDPEKSIGNKGIGFRSVLELTDSPEIYSRRSASSPCWDGYCFAFRPSTVASLVPPMTELAFGQEIPVWEMSGRPLVQHWSPEMLAQYRTRVATMGREWLAQEVRCLSPYLLPFALSNCESAALQELEQAGFATVVRLPLKSAGAAKKVQQQMASLEPSTCLFLWNLRELTIHQGAAGLRSFHRTVTQDTCGGTHLALTEPNGARRDYLLWRTSVRIADAPEPVRAAVKELPGQWPEMQEAEVSIAIRSGGELEPGRFSIYLPTREPTGSAVHVNAPFYGDMSRTSIAFENAYNRHLVDVAVDLALAAAMGQTAELTTDAGRAVLDLLCPLGRDESGDAWAERMKHAVSRARVDLNLTPLVLTEQGWAALRDTYQVPELSTCRFFTEDLVRQLAAVALLHPDLSRRRLKQFELLKEQFSGLGTARMSVKVLAALIASVAEATRRESGDWNAFWRDVLTLLPNGQRELSRLKVLLGADGELHQVEGGTKVFFPPRQGTPDAGDVDSDGSTSEVPATLRTSVAFLSDQIELYDARRGNAQNPVREYLGGQGLVAPFRVETIFTDILRRLTPQLPAAHESDEATRCRDIFSWGMRLMRNIVARGRGAPETFKLLRDLPAPCLGGWYKLKDSMFGAGWSDPMGDVLERYLGGLSSPIGQAAYGRLLLPARDSAFAELGAAADKDLLLRGGASDFLGLHEVASADWASSFYSSGALSLPSTPPPGIGSALWSEIVTAHRQVQLPYNGTFQYRVEAMWTFAGLEEFESLSESQKEQLSNLLLEALPRWAGVKWKIGIVSKIGGWTGKAKFETPLSLFLRTSLWLAIQDDRLTWNRPRERWLVPADTLASRARHYAHLRALPAAAAAQIAARAGLIDELRSLGMKVFNGRDETPSVALLEALTSAIGTEAVADANVLLGQLRDAWEQFRPDATTGRLEFLPVRSRERGLQRVQPSAKEPVVLPDQAALSGILEDLGMPVLAMLPRPAQRLRDWFRAGYPGTVQFASEMSILPTIDGAPWSGDGSALLSDSALSWLATPLLVLVSQGRSVHATAFRERHETLASARVAWVEGLELSIVRPDGQALSKRVPSLWDATSRTLLLDNSCRTRLAELSPALAHALEREDLQLPIRFVLSAVGKLPDASPDIFELLKPLGTVGEEEIHHVLEHLRGDVGYAVRYARVLARAVGPHPDVTDIEAAASEEQLLTALQHRGFDASKCAEFLQLARETNDMFEFGATLAERWPSFPTLAQWNEALLSFQLNGVENKAWRSQFDAVLEELAWISKRVARHAIACGKNGDAAYATLSSAYMSLGQTQALAEAGWRVAFTDVAAAMGHLFGGWLADAELQGLLALAESAEEFTWGLEQAGIDLKVDPDELGRSNAALAQGAAKQLDRIRLAWLLKRTSRAPQWESCVDRLLQGFTKELGSGAFVAAWSPEQVFIMLKKSFSAAFPGGGDFALAVDGVGSFADLRTRLEVSEQELEESEARLRAARDAAARRQSVIEVCGKEFDASEGNLKNLWDLLTTELPDSALQSASPLNLDETAPLEKPRARPPGARDRALTPAKRPRRQPKTVDEAVGLAGEIFVFRMLRQRYGEESVSASAWISENSRYVYESNLADDGFGCDFRFVVKGRQYRVEVKATQGDADVFSMGSSEIELAMQIAGKTKRRKETFLIVHVKDALSTSPKAVVLPNPYDAASEGLFRIEEAEARVRYRPHGASP</sequence>
<dbReference type="SUPFAM" id="SSF55874">
    <property type="entry name" value="ATPase domain of HSP90 chaperone/DNA topoisomerase II/histidine kinase"/>
    <property type="match status" value="1"/>
</dbReference>
<evidence type="ECO:0000256" key="1">
    <source>
        <dbReference type="SAM" id="Coils"/>
    </source>
</evidence>
<dbReference type="PANTHER" id="PTHR32387:SF0">
    <property type="entry name" value="PROTEIN NO VEIN"/>
    <property type="match status" value="1"/>
</dbReference>
<keyword evidence="1" id="KW-0175">Coiled coil</keyword>
<dbReference type="InterPro" id="IPR058210">
    <property type="entry name" value="SACS/Nov_dom"/>
</dbReference>
<feature type="region of interest" description="Disordered" evidence="2">
    <location>
        <begin position="1644"/>
        <end position="1682"/>
    </location>
</feature>
<accession>A0ABW0N6K5</accession>
<evidence type="ECO:0000313" key="4">
    <source>
        <dbReference type="EMBL" id="MFC5496289.1"/>
    </source>
</evidence>
<evidence type="ECO:0000313" key="5">
    <source>
        <dbReference type="Proteomes" id="UP001596037"/>
    </source>
</evidence>
<protein>
    <submittedName>
        <fullName evidence="4">Sacsin N-terminal ATP-binding-like domain-containing protein</fullName>
    </submittedName>
</protein>
<gene>
    <name evidence="4" type="ORF">ACFPOE_01965</name>
</gene>
<feature type="coiled-coil region" evidence="1">
    <location>
        <begin position="1576"/>
        <end position="1603"/>
    </location>
</feature>
<dbReference type="InterPro" id="IPR052957">
    <property type="entry name" value="Auxin_embryo_med"/>
</dbReference>
<dbReference type="Proteomes" id="UP001596037">
    <property type="component" value="Unassembled WGS sequence"/>
</dbReference>
<proteinExistence type="predicted"/>
<keyword evidence="5" id="KW-1185">Reference proteome</keyword>
<dbReference type="InterPro" id="IPR036890">
    <property type="entry name" value="HATPase_C_sf"/>
</dbReference>
<dbReference type="PANTHER" id="PTHR32387">
    <property type="entry name" value="WU:FJ29H11"/>
    <property type="match status" value="1"/>
</dbReference>
<dbReference type="NCBIfam" id="NF047352">
    <property type="entry name" value="P_loop_sacsin"/>
    <property type="match status" value="1"/>
</dbReference>
<feature type="region of interest" description="Disordered" evidence="2">
    <location>
        <begin position="608"/>
        <end position="627"/>
    </location>
</feature>
<evidence type="ECO:0000259" key="3">
    <source>
        <dbReference type="Pfam" id="PF25794"/>
    </source>
</evidence>
<dbReference type="RefSeq" id="WP_376848315.1">
    <property type="nucleotide sequence ID" value="NZ_JBHSMF010000002.1"/>
</dbReference>
<evidence type="ECO:0000256" key="2">
    <source>
        <dbReference type="SAM" id="MobiDB-lite"/>
    </source>
</evidence>
<dbReference type="EMBL" id="JBHSMF010000002">
    <property type="protein sequence ID" value="MFC5496289.1"/>
    <property type="molecule type" value="Genomic_DNA"/>
</dbReference>
<feature type="compositionally biased region" description="Basic and acidic residues" evidence="2">
    <location>
        <begin position="1654"/>
        <end position="1669"/>
    </location>
</feature>
<comment type="caution">
    <text evidence="4">The sequence shown here is derived from an EMBL/GenBank/DDBJ whole genome shotgun (WGS) entry which is preliminary data.</text>
</comment>
<dbReference type="Gene3D" id="3.30.565.10">
    <property type="entry name" value="Histidine kinase-like ATPase, C-terminal domain"/>
    <property type="match status" value="1"/>
</dbReference>
<name>A0ABW0N6K5_9BURK</name>
<dbReference type="Pfam" id="PF25794">
    <property type="entry name" value="SACS"/>
    <property type="match status" value="1"/>
</dbReference>
<feature type="domain" description="Sacsin/Nov" evidence="3">
    <location>
        <begin position="54"/>
        <end position="146"/>
    </location>
</feature>
<organism evidence="4 5">
    <name type="scientific">Caenimonas terrae</name>
    <dbReference type="NCBI Taxonomy" id="696074"/>
    <lineage>
        <taxon>Bacteria</taxon>
        <taxon>Pseudomonadati</taxon>
        <taxon>Pseudomonadota</taxon>
        <taxon>Betaproteobacteria</taxon>
        <taxon>Burkholderiales</taxon>
        <taxon>Comamonadaceae</taxon>
        <taxon>Caenimonas</taxon>
    </lineage>
</organism>